<evidence type="ECO:0000256" key="1">
    <source>
        <dbReference type="ARBA" id="ARBA00010923"/>
    </source>
</evidence>
<dbReference type="Pfam" id="PF01420">
    <property type="entry name" value="Methylase_S"/>
    <property type="match status" value="2"/>
</dbReference>
<evidence type="ECO:0000259" key="4">
    <source>
        <dbReference type="Pfam" id="PF01420"/>
    </source>
</evidence>
<evidence type="ECO:0000256" key="3">
    <source>
        <dbReference type="ARBA" id="ARBA00023125"/>
    </source>
</evidence>
<dbReference type="AlphaFoldDB" id="A0A1X9SL20"/>
<evidence type="ECO:0000313" key="6">
    <source>
        <dbReference type="Proteomes" id="UP000202031"/>
    </source>
</evidence>
<keyword evidence="3" id="KW-0238">DNA-binding</keyword>
<dbReference type="SUPFAM" id="SSF116734">
    <property type="entry name" value="DNA methylase specificity domain"/>
    <property type="match status" value="2"/>
</dbReference>
<name>A0A1X9SL20_9BACT</name>
<sequence length="362" mass="41392">MFDIVGTKSLDSNAVDFVEHGINFVGRTFENNGIQGKIKKQKFEPNAPFTITATVIGNYKYVKYQKEPYYCSQNINKLTPKPIFIKWSEKIAIFLMTNIWRFVSMYDGQQGGYKLDDIKNHKIKLPITASGEIDFDFMESFIAELEAERVRELEAERVRELEAYLKASGLSDTTLNPDEKSALNTWNSRIWQEFRIGDLFDIKTTSQKLSKKDSVENGKFPIYSAESQNGGICGYCNEIPAFTISNEKPFFVIFGDHTKAFNIVKNDFCVADNVKVLEPKFFNIKFILFIIAVWQKGIPNLGYARHWSVAKNIQIKLPITASGEIDFDFMESFIKAIQKECIKGVGSYLSKNIATTKEIIKR</sequence>
<proteinExistence type="inferred from homology"/>
<dbReference type="Proteomes" id="UP000202031">
    <property type="component" value="Chromosome"/>
</dbReference>
<dbReference type="Gene3D" id="3.90.220.20">
    <property type="entry name" value="DNA methylase specificity domains"/>
    <property type="match status" value="2"/>
</dbReference>
<dbReference type="EMBL" id="CP015578">
    <property type="protein sequence ID" value="ARQ96947.1"/>
    <property type="molecule type" value="Genomic_DNA"/>
</dbReference>
<organism evidence="5 6">
    <name type="scientific">Campylobacter lanienae NCTC 13004</name>
    <dbReference type="NCBI Taxonomy" id="1031753"/>
    <lineage>
        <taxon>Bacteria</taxon>
        <taxon>Pseudomonadati</taxon>
        <taxon>Campylobacterota</taxon>
        <taxon>Epsilonproteobacteria</taxon>
        <taxon>Campylobacterales</taxon>
        <taxon>Campylobacteraceae</taxon>
        <taxon>Campylobacter</taxon>
    </lineage>
</organism>
<feature type="domain" description="Type I restriction modification DNA specificity" evidence="4">
    <location>
        <begin position="2"/>
        <end position="154"/>
    </location>
</feature>
<dbReference type="InterPro" id="IPR044946">
    <property type="entry name" value="Restrct_endonuc_typeI_TRD_sf"/>
</dbReference>
<feature type="domain" description="Type I restriction modification DNA specificity" evidence="4">
    <location>
        <begin position="191"/>
        <end position="340"/>
    </location>
</feature>
<dbReference type="KEGG" id="clx:CLAN_0174"/>
<dbReference type="GO" id="GO:0003677">
    <property type="term" value="F:DNA binding"/>
    <property type="evidence" value="ECO:0007669"/>
    <property type="project" value="UniProtKB-KW"/>
</dbReference>
<comment type="similarity">
    <text evidence="1">Belongs to the type-I restriction system S methylase family.</text>
</comment>
<accession>A0A1X9SL20</accession>
<protein>
    <submittedName>
        <fullName evidence="5">Type I restriction/modification system, S subunit</fullName>
    </submittedName>
</protein>
<dbReference type="REBASE" id="201624">
    <property type="entry name" value="S.Cla13004ORF175P"/>
</dbReference>
<reference evidence="6" key="2">
    <citation type="journal article" date="2017" name="Genome Biol. Evol.">
        <title>Comparative genomic analysis identifies a Campylobacter clade deficient in selenium metabolism.</title>
        <authorList>
            <person name="Miller W.G."/>
            <person name="Yee E."/>
            <person name="Lopes B.S."/>
            <person name="Chapman M.H."/>
            <person name="Huynh S."/>
            <person name="Bono J.L."/>
            <person name="Parker C.T."/>
            <person name="Strachan N.J.C."/>
            <person name="Forbes K.J."/>
        </authorList>
    </citation>
    <scope>NUCLEOTIDE SEQUENCE [LARGE SCALE GENOMIC DNA]</scope>
    <source>
        <strain evidence="6">NCTC 13004</strain>
    </source>
</reference>
<dbReference type="GO" id="GO:0009307">
    <property type="term" value="P:DNA restriction-modification system"/>
    <property type="evidence" value="ECO:0007669"/>
    <property type="project" value="UniProtKB-KW"/>
</dbReference>
<gene>
    <name evidence="5" type="primary">hsdS2</name>
    <name evidence="5" type="ORF">CLAN_0174</name>
</gene>
<dbReference type="InterPro" id="IPR000055">
    <property type="entry name" value="Restrct_endonuc_typeI_TRD"/>
</dbReference>
<keyword evidence="2" id="KW-0680">Restriction system</keyword>
<reference evidence="6" key="1">
    <citation type="journal article" date="2017" name="Genome Biol. Evol.">
        <title>Comparative Genomic Analysis Identifies a Campylobacter Clade Deficient in Selenium Metabolism.</title>
        <authorList>
            <person name="Miller W.G."/>
            <person name="Yee E."/>
            <person name="Lopes B.S."/>
            <person name="Chapman M.H."/>
            <person name="Huynh S."/>
            <person name="Bono J.L."/>
            <person name="Parker C.T."/>
            <person name="Strachan N.J.C."/>
            <person name="Forbes K.J."/>
        </authorList>
    </citation>
    <scope>NUCLEOTIDE SEQUENCE [LARGE SCALE GENOMIC DNA]</scope>
    <source>
        <strain evidence="6">NCTC 13004</strain>
    </source>
</reference>
<evidence type="ECO:0000313" key="5">
    <source>
        <dbReference type="EMBL" id="ARQ96947.1"/>
    </source>
</evidence>
<evidence type="ECO:0000256" key="2">
    <source>
        <dbReference type="ARBA" id="ARBA00022747"/>
    </source>
</evidence>